<evidence type="ECO:0000256" key="2">
    <source>
        <dbReference type="SAM" id="Phobius"/>
    </source>
</evidence>
<accession>A0A916K0E3</accession>
<feature type="domain" description="Right handed beta helix" evidence="4">
    <location>
        <begin position="422"/>
        <end position="558"/>
    </location>
</feature>
<dbReference type="InterPro" id="IPR039448">
    <property type="entry name" value="Beta_helix"/>
</dbReference>
<organism evidence="5 6">
    <name type="scientific">Paenibacillus solanacearum</name>
    <dbReference type="NCBI Taxonomy" id="2048548"/>
    <lineage>
        <taxon>Bacteria</taxon>
        <taxon>Bacillati</taxon>
        <taxon>Bacillota</taxon>
        <taxon>Bacilli</taxon>
        <taxon>Bacillales</taxon>
        <taxon>Paenibacillaceae</taxon>
        <taxon>Paenibacillus</taxon>
    </lineage>
</organism>
<dbReference type="AlphaFoldDB" id="A0A916K0E3"/>
<gene>
    <name evidence="5" type="ORF">PAESOLCIP111_02141</name>
</gene>
<feature type="transmembrane region" description="Helical" evidence="2">
    <location>
        <begin position="27"/>
        <end position="47"/>
    </location>
</feature>
<dbReference type="InterPro" id="IPR006626">
    <property type="entry name" value="PbH1"/>
</dbReference>
<comment type="caution">
    <text evidence="5">The sequence shown here is derived from an EMBL/GenBank/DDBJ whole genome shotgun (WGS) entry which is preliminary data.</text>
</comment>
<protein>
    <recommendedName>
        <fullName evidence="7">Pectate lyase superfamily protein domain-containing protein</fullName>
    </recommendedName>
</protein>
<dbReference type="Pfam" id="PF13229">
    <property type="entry name" value="Beta_helix"/>
    <property type="match status" value="1"/>
</dbReference>
<evidence type="ECO:0000259" key="3">
    <source>
        <dbReference type="Pfam" id="PF12708"/>
    </source>
</evidence>
<name>A0A916K0E3_9BACL</name>
<evidence type="ECO:0000259" key="4">
    <source>
        <dbReference type="Pfam" id="PF13229"/>
    </source>
</evidence>
<keyword evidence="6" id="KW-1185">Reference proteome</keyword>
<reference evidence="5" key="1">
    <citation type="submission" date="2021-06" db="EMBL/GenBank/DDBJ databases">
        <authorList>
            <person name="Criscuolo A."/>
        </authorList>
    </citation>
    <scope>NUCLEOTIDE SEQUENCE</scope>
    <source>
        <strain evidence="5">CIP111600</strain>
    </source>
</reference>
<dbReference type="RefSeq" id="WP_218091925.1">
    <property type="nucleotide sequence ID" value="NZ_CAJVAS010000007.1"/>
</dbReference>
<evidence type="ECO:0000313" key="6">
    <source>
        <dbReference type="Proteomes" id="UP000693672"/>
    </source>
</evidence>
<sequence>MGKPFHDHDPNHQEPLANDRRMSRRKLIASLGTVGLASMAVSAAVYGQSVSSSVYGPPDEPGLPNPRPHAVSTTIAALRAESRPLHSDLYYITDAKREGFFLFDPNDLTSADNTGTIIATASGARLKRVVEGNIVSAAWFGAAGDGIHDDTAAIQAALNEGVNRPYTIVTIPSGMYKLTQELFLVKNTSVVMEPKTELLRSHGNNVFRNYRTSDVFNGYEGNGNITIEGGILNGNALQFPHIASGMAFAHAEGVTLRNVTIKDVPSGHAVELTAMKNVMFDRCSFLGFAHDGSKYYSEAIQIETATQAGFVGYSKDHTTTRDITVQHCYFGNSATPGMVPWPCGIGAHGSSYNGFYDRIIVTGNTFDYSSYWAIRPFKWTNSVISGNVMNNVSGGIFVTMPAPGSESTKDANGAVQPTQPASSIMIADNVIHTASNTGIYIEGQASENIHKMLISGNIIHKTGGHAVNVKACRNAIISDNIIDTSSKNGFIVADCSSTVFSGNIVRDVTFYGFNVSGACKMLTIEHNKITNAGQTGNNVYGGIMLTGNGSDLRILHNVVRTDTGKARPRYGLNIHATNEKVVRYGNDLRCDAVSGALNDLSPSPVTSSEDLLS</sequence>
<keyword evidence="2" id="KW-1133">Transmembrane helix</keyword>
<dbReference type="Proteomes" id="UP000693672">
    <property type="component" value="Unassembled WGS sequence"/>
</dbReference>
<dbReference type="Pfam" id="PF12708">
    <property type="entry name" value="Pect-lyase_RHGA_epim"/>
    <property type="match status" value="1"/>
</dbReference>
<proteinExistence type="predicted"/>
<feature type="domain" description="Rhamnogalacturonase A/B/Epimerase-like pectate lyase" evidence="3">
    <location>
        <begin position="137"/>
        <end position="332"/>
    </location>
</feature>
<evidence type="ECO:0008006" key="7">
    <source>
        <dbReference type="Google" id="ProtNLM"/>
    </source>
</evidence>
<dbReference type="EMBL" id="CAJVAS010000007">
    <property type="protein sequence ID" value="CAG7618702.1"/>
    <property type="molecule type" value="Genomic_DNA"/>
</dbReference>
<feature type="compositionally biased region" description="Basic and acidic residues" evidence="1">
    <location>
        <begin position="1"/>
        <end position="21"/>
    </location>
</feature>
<dbReference type="SMART" id="SM00710">
    <property type="entry name" value="PbH1"/>
    <property type="match status" value="10"/>
</dbReference>
<keyword evidence="2" id="KW-0812">Transmembrane</keyword>
<evidence type="ECO:0000256" key="1">
    <source>
        <dbReference type="SAM" id="MobiDB-lite"/>
    </source>
</evidence>
<feature type="region of interest" description="Disordered" evidence="1">
    <location>
        <begin position="1"/>
        <end position="22"/>
    </location>
</feature>
<keyword evidence="2" id="KW-0472">Membrane</keyword>
<evidence type="ECO:0000313" key="5">
    <source>
        <dbReference type="EMBL" id="CAG7618702.1"/>
    </source>
</evidence>
<dbReference type="InterPro" id="IPR024535">
    <property type="entry name" value="RHGA/B-epi-like_pectate_lyase"/>
</dbReference>